<dbReference type="Proteomes" id="UP000807025">
    <property type="component" value="Unassembled WGS sequence"/>
</dbReference>
<sequence length="735" mass="82068">MGAARLLIADSQGGVSCGAYVDFIQEEAFMVLCNLQTRLYAHIRRGTAAEWWLDHRKEMYKFAHQATRKSFTSGVSDKNGDIWLIYRTLCDLESKTSREIKDFFKNGGVLLATSSGRHAARKARRDMREMKAEKAERKVDKEKVDKEKEKAEEDKEKGPDNNRLSPKPVHWEKSVQDTPDATMGAPAPALASRPAGDRKCDILLSHPYPCNSQVEVTRVFTCLESGLLDAIRHGTAPEWWEQHSERMYPFAKEACQKAFTAEVDAEWFITETLADLRWRDNDYVKAFFEDGEHQLATSSGRTAAQEAKKRFTVRRVRVKVESIHKAQMEHREGGNGMFMDVGGPPASPVGLPTSIVKARSKEQVEEVEEKVTVIPVKINRAMAVNRGRPLSGPEKIAEPRMRARANERQFTTSRICIANEAGRDKERLKMEHDAKVKADELKKAEMSSKIIGILGSAQAGSSSGSVCESDVFLDQPRPLRYPCNSQAEVTAMWTHLEARLLAHIRNGTAVDWFRRHRTDMYMFAKEACRKSFTVEMNTDWLVVATLADLQGEGDRQVCTFFADGESRLATPRGRRAAREAEERKKVEEEANAKGTNEVLKGGGGGPSVTPIGLPISTARTHPNQQARRAEEKKEVTPATQNRAKVPAIFGDSSAQCEDPSERKPYGKARAGSFIPVSEARGQDGATKKSGRHVPRHTVGLNDPPCSRCVKADVPCEKLASKPHGACQRCRRLKRE</sequence>
<gene>
    <name evidence="2" type="ORF">BDN71DRAFT_1452493</name>
</gene>
<dbReference type="OrthoDB" id="10541546at2759"/>
<reference evidence="2" key="1">
    <citation type="submission" date="2020-11" db="EMBL/GenBank/DDBJ databases">
        <authorList>
            <consortium name="DOE Joint Genome Institute"/>
            <person name="Ahrendt S."/>
            <person name="Riley R."/>
            <person name="Andreopoulos W."/>
            <person name="Labutti K."/>
            <person name="Pangilinan J."/>
            <person name="Ruiz-Duenas F.J."/>
            <person name="Barrasa J.M."/>
            <person name="Sanchez-Garcia M."/>
            <person name="Camarero S."/>
            <person name="Miyauchi S."/>
            <person name="Serrano A."/>
            <person name="Linde D."/>
            <person name="Babiker R."/>
            <person name="Drula E."/>
            <person name="Ayuso-Fernandez I."/>
            <person name="Pacheco R."/>
            <person name="Padilla G."/>
            <person name="Ferreira P."/>
            <person name="Barriuso J."/>
            <person name="Kellner H."/>
            <person name="Castanera R."/>
            <person name="Alfaro M."/>
            <person name="Ramirez L."/>
            <person name="Pisabarro A.G."/>
            <person name="Kuo A."/>
            <person name="Tritt A."/>
            <person name="Lipzen A."/>
            <person name="He G."/>
            <person name="Yan M."/>
            <person name="Ng V."/>
            <person name="Cullen D."/>
            <person name="Martin F."/>
            <person name="Rosso M.-N."/>
            <person name="Henrissat B."/>
            <person name="Hibbett D."/>
            <person name="Martinez A.T."/>
            <person name="Grigoriev I.V."/>
        </authorList>
    </citation>
    <scope>NUCLEOTIDE SEQUENCE</scope>
    <source>
        <strain evidence="2">ATCC 90797</strain>
    </source>
</reference>
<evidence type="ECO:0000256" key="1">
    <source>
        <dbReference type="SAM" id="MobiDB-lite"/>
    </source>
</evidence>
<feature type="region of interest" description="Disordered" evidence="1">
    <location>
        <begin position="115"/>
        <end position="170"/>
    </location>
</feature>
<protein>
    <submittedName>
        <fullName evidence="2">Uncharacterized protein</fullName>
    </submittedName>
</protein>
<evidence type="ECO:0000313" key="2">
    <source>
        <dbReference type="EMBL" id="KAF9491648.1"/>
    </source>
</evidence>
<keyword evidence="3" id="KW-1185">Reference proteome</keyword>
<accession>A0A9P6DDA6</accession>
<feature type="compositionally biased region" description="Basic and acidic residues" evidence="1">
    <location>
        <begin position="126"/>
        <end position="160"/>
    </location>
</feature>
<proteinExistence type="predicted"/>
<dbReference type="AlphaFoldDB" id="A0A9P6DDA6"/>
<comment type="caution">
    <text evidence="2">The sequence shown here is derived from an EMBL/GenBank/DDBJ whole genome shotgun (WGS) entry which is preliminary data.</text>
</comment>
<organism evidence="2 3">
    <name type="scientific">Pleurotus eryngii</name>
    <name type="common">Boletus of the steppes</name>
    <dbReference type="NCBI Taxonomy" id="5323"/>
    <lineage>
        <taxon>Eukaryota</taxon>
        <taxon>Fungi</taxon>
        <taxon>Dikarya</taxon>
        <taxon>Basidiomycota</taxon>
        <taxon>Agaricomycotina</taxon>
        <taxon>Agaricomycetes</taxon>
        <taxon>Agaricomycetidae</taxon>
        <taxon>Agaricales</taxon>
        <taxon>Pleurotineae</taxon>
        <taxon>Pleurotaceae</taxon>
        <taxon>Pleurotus</taxon>
    </lineage>
</organism>
<feature type="region of interest" description="Disordered" evidence="1">
    <location>
        <begin position="569"/>
        <end position="703"/>
    </location>
</feature>
<feature type="compositionally biased region" description="Basic and acidic residues" evidence="1">
    <location>
        <begin position="576"/>
        <end position="591"/>
    </location>
</feature>
<dbReference type="EMBL" id="MU154614">
    <property type="protein sequence ID" value="KAF9491648.1"/>
    <property type="molecule type" value="Genomic_DNA"/>
</dbReference>
<name>A0A9P6DDA6_PLEER</name>
<feature type="compositionally biased region" description="Polar residues" evidence="1">
    <location>
        <begin position="617"/>
        <end position="626"/>
    </location>
</feature>
<evidence type="ECO:0000313" key="3">
    <source>
        <dbReference type="Proteomes" id="UP000807025"/>
    </source>
</evidence>